<accession>A0A5A7QFL1</accession>
<name>A0A5A7QFL1_STRAF</name>
<protein>
    <submittedName>
        <fullName evidence="1">Tetratricopeptide repeat protein</fullName>
    </submittedName>
</protein>
<dbReference type="AlphaFoldDB" id="A0A5A7QFL1"/>
<dbReference type="InterPro" id="IPR039904">
    <property type="entry name" value="TRANK1"/>
</dbReference>
<dbReference type="OrthoDB" id="3156807at2759"/>
<sequence length="176" mass="19605">MQRTSSPEEGKSQGIKLFWEKNYEMATLCFLKAGDETWEKRAKVSGLRASGDTLRGLNPEEANVMLSEAAEIFDSTGRTDPAAECFCELGDYERAGCGIPELRKAGECFSLAGSFRPAAEVCAKGNFFDKCLTACTKGNYFDLGLHYIEQWKRQVSLNSKLQSKSKEIDKISQEFL</sequence>
<organism evidence="1 2">
    <name type="scientific">Striga asiatica</name>
    <name type="common">Asiatic witchweed</name>
    <name type="synonym">Buchnera asiatica</name>
    <dbReference type="NCBI Taxonomy" id="4170"/>
    <lineage>
        <taxon>Eukaryota</taxon>
        <taxon>Viridiplantae</taxon>
        <taxon>Streptophyta</taxon>
        <taxon>Embryophyta</taxon>
        <taxon>Tracheophyta</taxon>
        <taxon>Spermatophyta</taxon>
        <taxon>Magnoliopsida</taxon>
        <taxon>eudicotyledons</taxon>
        <taxon>Gunneridae</taxon>
        <taxon>Pentapetalae</taxon>
        <taxon>asterids</taxon>
        <taxon>lamiids</taxon>
        <taxon>Lamiales</taxon>
        <taxon>Orobanchaceae</taxon>
        <taxon>Buchnereae</taxon>
        <taxon>Striga</taxon>
    </lineage>
</organism>
<proteinExistence type="predicted"/>
<dbReference type="EMBL" id="BKCP01006804">
    <property type="protein sequence ID" value="GER43970.1"/>
    <property type="molecule type" value="Genomic_DNA"/>
</dbReference>
<gene>
    <name evidence="1" type="ORF">STAS_20850</name>
</gene>
<reference evidence="2" key="1">
    <citation type="journal article" date="2019" name="Curr. Biol.">
        <title>Genome Sequence of Striga asiatica Provides Insight into the Evolution of Plant Parasitism.</title>
        <authorList>
            <person name="Yoshida S."/>
            <person name="Kim S."/>
            <person name="Wafula E.K."/>
            <person name="Tanskanen J."/>
            <person name="Kim Y.M."/>
            <person name="Honaas L."/>
            <person name="Yang Z."/>
            <person name="Spallek T."/>
            <person name="Conn C.E."/>
            <person name="Ichihashi Y."/>
            <person name="Cheong K."/>
            <person name="Cui S."/>
            <person name="Der J.P."/>
            <person name="Gundlach H."/>
            <person name="Jiao Y."/>
            <person name="Hori C."/>
            <person name="Ishida J.K."/>
            <person name="Kasahara H."/>
            <person name="Kiba T."/>
            <person name="Kim M.S."/>
            <person name="Koo N."/>
            <person name="Laohavisit A."/>
            <person name="Lee Y.H."/>
            <person name="Lumba S."/>
            <person name="McCourt P."/>
            <person name="Mortimer J.C."/>
            <person name="Mutuku J.M."/>
            <person name="Nomura T."/>
            <person name="Sasaki-Sekimoto Y."/>
            <person name="Seto Y."/>
            <person name="Wang Y."/>
            <person name="Wakatake T."/>
            <person name="Sakakibara H."/>
            <person name="Demura T."/>
            <person name="Yamaguchi S."/>
            <person name="Yoneyama K."/>
            <person name="Manabe R.I."/>
            <person name="Nelson D.C."/>
            <person name="Schulman A.H."/>
            <person name="Timko M.P."/>
            <person name="dePamphilis C.W."/>
            <person name="Choi D."/>
            <person name="Shirasu K."/>
        </authorList>
    </citation>
    <scope>NUCLEOTIDE SEQUENCE [LARGE SCALE GENOMIC DNA]</scope>
    <source>
        <strain evidence="2">cv. UVA1</strain>
    </source>
</reference>
<evidence type="ECO:0000313" key="2">
    <source>
        <dbReference type="Proteomes" id="UP000325081"/>
    </source>
</evidence>
<dbReference type="PANTHER" id="PTHR21529:SF4">
    <property type="entry name" value="TPR AND ANKYRIN REPEAT-CONTAINING PROTEIN 1"/>
    <property type="match status" value="1"/>
</dbReference>
<dbReference type="PANTHER" id="PTHR21529">
    <property type="entry name" value="MAMMARY TURMOR VIRUS RECEPTOR HOMOLOG 1, 2 MTVR1, 2"/>
    <property type="match status" value="1"/>
</dbReference>
<keyword evidence="2" id="KW-1185">Reference proteome</keyword>
<evidence type="ECO:0000313" key="1">
    <source>
        <dbReference type="EMBL" id="GER43970.1"/>
    </source>
</evidence>
<comment type="caution">
    <text evidence="1">The sequence shown here is derived from an EMBL/GenBank/DDBJ whole genome shotgun (WGS) entry which is preliminary data.</text>
</comment>
<dbReference type="Proteomes" id="UP000325081">
    <property type="component" value="Unassembled WGS sequence"/>
</dbReference>